<proteinExistence type="predicted"/>
<dbReference type="CDD" id="cd00338">
    <property type="entry name" value="Ser_Recombinase"/>
    <property type="match status" value="1"/>
</dbReference>
<dbReference type="GO" id="GO:0003677">
    <property type="term" value="F:DNA binding"/>
    <property type="evidence" value="ECO:0007669"/>
    <property type="project" value="InterPro"/>
</dbReference>
<dbReference type="FunFam" id="3.40.50.1390:FF:000008">
    <property type="entry name" value="DNA recombinase"/>
    <property type="match status" value="1"/>
</dbReference>
<dbReference type="Pfam" id="PF07508">
    <property type="entry name" value="Recombinase"/>
    <property type="match status" value="1"/>
</dbReference>
<dbReference type="PANTHER" id="PTHR30461:SF23">
    <property type="entry name" value="DNA RECOMBINASE-RELATED"/>
    <property type="match status" value="1"/>
</dbReference>
<dbReference type="Gene3D" id="3.90.1750.20">
    <property type="entry name" value="Putative Large Serine Recombinase, Chain B, Domain 2"/>
    <property type="match status" value="1"/>
</dbReference>
<dbReference type="InterPro" id="IPR050639">
    <property type="entry name" value="SSR_resolvase"/>
</dbReference>
<dbReference type="EMBL" id="SPQS01000059">
    <property type="protein sequence ID" value="TFV67424.1"/>
    <property type="molecule type" value="Genomic_DNA"/>
</dbReference>
<dbReference type="PANTHER" id="PTHR30461">
    <property type="entry name" value="DNA-INVERTASE FROM LAMBDOID PROPHAGE"/>
    <property type="match status" value="1"/>
</dbReference>
<protein>
    <submittedName>
        <fullName evidence="2">Recombinase family protein</fullName>
    </submittedName>
</protein>
<dbReference type="AlphaFoldDB" id="A0A4Y9NIC5"/>
<accession>A0A4Y9NIC5</accession>
<evidence type="ECO:0000259" key="1">
    <source>
        <dbReference type="PROSITE" id="PS51737"/>
    </source>
</evidence>
<dbReference type="SMART" id="SM00857">
    <property type="entry name" value="Resolvase"/>
    <property type="match status" value="1"/>
</dbReference>
<name>A0A4Y9NIC5_9BRAD</name>
<organism evidence="2 3">
    <name type="scientific">Bradyrhizobium frederickii</name>
    <dbReference type="NCBI Taxonomy" id="2560054"/>
    <lineage>
        <taxon>Bacteria</taxon>
        <taxon>Pseudomonadati</taxon>
        <taxon>Pseudomonadota</taxon>
        <taxon>Alphaproteobacteria</taxon>
        <taxon>Hyphomicrobiales</taxon>
        <taxon>Nitrobacteraceae</taxon>
        <taxon>Bradyrhizobium</taxon>
    </lineage>
</organism>
<comment type="caution">
    <text evidence="2">The sequence shown here is derived from an EMBL/GenBank/DDBJ whole genome shotgun (WGS) entry which is preliminary data.</text>
</comment>
<dbReference type="InterPro" id="IPR006119">
    <property type="entry name" value="Resolv_N"/>
</dbReference>
<dbReference type="Pfam" id="PF00239">
    <property type="entry name" value="Resolvase"/>
    <property type="match status" value="1"/>
</dbReference>
<dbReference type="InterPro" id="IPR011109">
    <property type="entry name" value="DNA_bind_recombinase_dom"/>
</dbReference>
<dbReference type="RefSeq" id="WP_135167574.1">
    <property type="nucleotide sequence ID" value="NZ_SPQS01000059.1"/>
</dbReference>
<gene>
    <name evidence="2" type="ORF">E4K64_38400</name>
</gene>
<sequence length="529" mass="59901">MANALIIRPGSDLLSQTNGGRAAQYVRMSTDHQRYSTQMQAAAIAVYAAQHELVIVRTYADEGRSGLQIKRREGLMELIEDVRSGRADFDHILVYDVSRWGRFQDIDESAYYEFICRQAGIKVCYCAEEFDNDGSVIASIVKNLKRVMAAEYSRELSVKVHAGACRVASLGFKQGGPAGYGLQRELIDESGCSRGILLKGQRKHLQTDRVLIRPGAENEQRMVARIFREFVVHRRSQGSIVRWLNNEEVPNHRGTPWSYAMVRQVLSNEAYIGNSVYNRSSCRLKQPRKQNPPELWIRAGGLFEPVVDKSIFLKAQSLLKEKQVRWSNELLLKKLRQTLSVNGKLSASILSTTENMPSAALYAYRFGSLREAFRRVGYVDPERSYDYADARKQSEAELSRQVETLVTQIRAWGVTAVFDAQTAVMTVASKLAISVRSARYYVGRCHAPCWLVHRRTIEPAELILALRLDKETNREVVDYFLIPINEMAKHAIALTATSRSRFAVYRCPTMNDVLRAMMEKVATAISQIS</sequence>
<dbReference type="PROSITE" id="PS51737">
    <property type="entry name" value="RECOMBINASE_DNA_BIND"/>
    <property type="match status" value="1"/>
</dbReference>
<dbReference type="Gene3D" id="3.40.50.1390">
    <property type="entry name" value="Resolvase, N-terminal catalytic domain"/>
    <property type="match status" value="1"/>
</dbReference>
<evidence type="ECO:0000313" key="2">
    <source>
        <dbReference type="EMBL" id="TFV67424.1"/>
    </source>
</evidence>
<dbReference type="InterPro" id="IPR036162">
    <property type="entry name" value="Resolvase-like_N_sf"/>
</dbReference>
<feature type="domain" description="Recombinase" evidence="1">
    <location>
        <begin position="201"/>
        <end position="325"/>
    </location>
</feature>
<reference evidence="2 3" key="1">
    <citation type="submission" date="2019-03" db="EMBL/GenBank/DDBJ databases">
        <title>Bradyrhizobium strains diversity.</title>
        <authorList>
            <person name="Urquiaga M.C.O."/>
            <person name="Hungria M."/>
            <person name="Delamuta J.R.M."/>
            <person name="Klepa M.S."/>
        </authorList>
    </citation>
    <scope>NUCLEOTIDE SEQUENCE [LARGE SCALE GENOMIC DNA]</scope>
    <source>
        <strain evidence="2 3">CNPSo 3426</strain>
    </source>
</reference>
<dbReference type="InterPro" id="IPR038109">
    <property type="entry name" value="DNA_bind_recomb_sf"/>
</dbReference>
<dbReference type="GO" id="GO:0000150">
    <property type="term" value="F:DNA strand exchange activity"/>
    <property type="evidence" value="ECO:0007669"/>
    <property type="project" value="InterPro"/>
</dbReference>
<dbReference type="Proteomes" id="UP000297700">
    <property type="component" value="Unassembled WGS sequence"/>
</dbReference>
<evidence type="ECO:0000313" key="3">
    <source>
        <dbReference type="Proteomes" id="UP000297700"/>
    </source>
</evidence>
<dbReference type="SUPFAM" id="SSF53041">
    <property type="entry name" value="Resolvase-like"/>
    <property type="match status" value="1"/>
</dbReference>